<feature type="domain" description="NADH:ubiquinone oxidoreductase intermediate-associated protein 30" evidence="5">
    <location>
        <begin position="33"/>
        <end position="191"/>
    </location>
</feature>
<dbReference type="SUPFAM" id="SSF49785">
    <property type="entry name" value="Galactose-binding domain-like"/>
    <property type="match status" value="1"/>
</dbReference>
<protein>
    <recommendedName>
        <fullName evidence="5">NADH:ubiquinone oxidoreductase intermediate-associated protein 30 domain-containing protein</fullName>
    </recommendedName>
</protein>
<dbReference type="InParanoid" id="F0ZDZ4"/>
<dbReference type="InterPro" id="IPR008979">
    <property type="entry name" value="Galactose-bd-like_sf"/>
</dbReference>
<evidence type="ECO:0000259" key="5">
    <source>
        <dbReference type="Pfam" id="PF08547"/>
    </source>
</evidence>
<evidence type="ECO:0000256" key="3">
    <source>
        <dbReference type="ARBA" id="ARBA00023128"/>
    </source>
</evidence>
<dbReference type="FunCoup" id="F0ZDZ4">
    <property type="interactions" value="258"/>
</dbReference>
<dbReference type="eggNOG" id="KOG2435">
    <property type="taxonomic scope" value="Eukaryota"/>
</dbReference>
<keyword evidence="7" id="KW-1185">Reference proteome</keyword>
<keyword evidence="4" id="KW-0143">Chaperone</keyword>
<dbReference type="RefSeq" id="XP_003285669.1">
    <property type="nucleotide sequence ID" value="XM_003285621.1"/>
</dbReference>
<dbReference type="PANTHER" id="PTHR13194">
    <property type="entry name" value="COMPLEX I INTERMEDIATE-ASSOCIATED PROTEIN 30"/>
    <property type="match status" value="1"/>
</dbReference>
<dbReference type="GO" id="GO:0006120">
    <property type="term" value="P:mitochondrial electron transport, NADH to ubiquinone"/>
    <property type="evidence" value="ECO:0000318"/>
    <property type="project" value="GO_Central"/>
</dbReference>
<dbReference type="STRING" id="5786.F0ZDZ4"/>
<dbReference type="GO" id="GO:0032981">
    <property type="term" value="P:mitochondrial respiratory chain complex I assembly"/>
    <property type="evidence" value="ECO:0000318"/>
    <property type="project" value="GO_Central"/>
</dbReference>
<gene>
    <name evidence="6" type="ORF">DICPUDRAFT_76560</name>
</gene>
<dbReference type="GeneID" id="10499084"/>
<dbReference type="VEuPathDB" id="AmoebaDB:DICPUDRAFT_76560"/>
<dbReference type="EMBL" id="GL870990">
    <property type="protein sequence ID" value="EGC37824.1"/>
    <property type="molecule type" value="Genomic_DNA"/>
</dbReference>
<dbReference type="AlphaFoldDB" id="F0ZDZ4"/>
<evidence type="ECO:0000256" key="4">
    <source>
        <dbReference type="ARBA" id="ARBA00023186"/>
    </source>
</evidence>
<dbReference type="GO" id="GO:0051082">
    <property type="term" value="F:unfolded protein binding"/>
    <property type="evidence" value="ECO:0000318"/>
    <property type="project" value="GO_Central"/>
</dbReference>
<dbReference type="Pfam" id="PF08547">
    <property type="entry name" value="CIA30"/>
    <property type="match status" value="1"/>
</dbReference>
<comment type="similarity">
    <text evidence="2">Belongs to the CIA30 family.</text>
</comment>
<organism evidence="6 7">
    <name type="scientific">Dictyostelium purpureum</name>
    <name type="common">Slime mold</name>
    <dbReference type="NCBI Taxonomy" id="5786"/>
    <lineage>
        <taxon>Eukaryota</taxon>
        <taxon>Amoebozoa</taxon>
        <taxon>Evosea</taxon>
        <taxon>Eumycetozoa</taxon>
        <taxon>Dictyostelia</taxon>
        <taxon>Dictyosteliales</taxon>
        <taxon>Dictyosteliaceae</taxon>
        <taxon>Dictyostelium</taxon>
    </lineage>
</organism>
<dbReference type="KEGG" id="dpp:DICPUDRAFT_76560"/>
<dbReference type="OMA" id="WIKAVAQ"/>
<sequence length="222" mass="25461">MTLTEKVARIFLNKKRFTGDFSEFSIFSNKANNNNELKKWRIVTDQEIGGSTKASLKIDEDNCLVFSGIISKKLPENNLKIKSSGYAGIFTKIDLTDLDLEKFNRISFRVKSDERTYSLALLRSQEKQTMYKAIFASSPDQWETVDMPFLQFFRVYKGVVDMNLEEIKKEGIDGIGLIQSDKKEGPFEIKIQFIKVRNIKTPNSLDSRMISTTGTIIEPPNY</sequence>
<proteinExistence type="inferred from homology"/>
<dbReference type="Proteomes" id="UP000001064">
    <property type="component" value="Unassembled WGS sequence"/>
</dbReference>
<evidence type="ECO:0000256" key="1">
    <source>
        <dbReference type="ARBA" id="ARBA00004173"/>
    </source>
</evidence>
<keyword evidence="3" id="KW-0496">Mitochondrion</keyword>
<dbReference type="OrthoDB" id="42561at2759"/>
<dbReference type="InterPro" id="IPR013857">
    <property type="entry name" value="NADH-UbQ_OxRdtase-assoc_prot30"/>
</dbReference>
<reference evidence="7" key="1">
    <citation type="journal article" date="2011" name="Genome Biol.">
        <title>Comparative genomics of the social amoebae Dictyostelium discoideum and Dictyostelium purpureum.</title>
        <authorList>
            <consortium name="US DOE Joint Genome Institute (JGI-PGF)"/>
            <person name="Sucgang R."/>
            <person name="Kuo A."/>
            <person name="Tian X."/>
            <person name="Salerno W."/>
            <person name="Parikh A."/>
            <person name="Feasley C.L."/>
            <person name="Dalin E."/>
            <person name="Tu H."/>
            <person name="Huang E."/>
            <person name="Barry K."/>
            <person name="Lindquist E."/>
            <person name="Shapiro H."/>
            <person name="Bruce D."/>
            <person name="Schmutz J."/>
            <person name="Salamov A."/>
            <person name="Fey P."/>
            <person name="Gaudet P."/>
            <person name="Anjard C."/>
            <person name="Babu M.M."/>
            <person name="Basu S."/>
            <person name="Bushmanova Y."/>
            <person name="van der Wel H."/>
            <person name="Katoh-Kurasawa M."/>
            <person name="Dinh C."/>
            <person name="Coutinho P.M."/>
            <person name="Saito T."/>
            <person name="Elias M."/>
            <person name="Schaap P."/>
            <person name="Kay R.R."/>
            <person name="Henrissat B."/>
            <person name="Eichinger L."/>
            <person name="Rivero F."/>
            <person name="Putnam N.H."/>
            <person name="West C.M."/>
            <person name="Loomis W.F."/>
            <person name="Chisholm R.L."/>
            <person name="Shaulsky G."/>
            <person name="Strassmann J.E."/>
            <person name="Queller D.C."/>
            <person name="Kuspa A."/>
            <person name="Grigoriev I.V."/>
        </authorList>
    </citation>
    <scope>NUCLEOTIDE SEQUENCE [LARGE SCALE GENOMIC DNA]</scope>
    <source>
        <strain evidence="7">QSDP1</strain>
    </source>
</reference>
<dbReference type="InterPro" id="IPR039131">
    <property type="entry name" value="NDUFAF1"/>
</dbReference>
<comment type="subcellular location">
    <subcellularLocation>
        <location evidence="1">Mitochondrion</location>
    </subcellularLocation>
</comment>
<evidence type="ECO:0000313" key="6">
    <source>
        <dbReference type="EMBL" id="EGC37824.1"/>
    </source>
</evidence>
<dbReference type="GO" id="GO:0005739">
    <property type="term" value="C:mitochondrion"/>
    <property type="evidence" value="ECO:0000318"/>
    <property type="project" value="GO_Central"/>
</dbReference>
<dbReference type="PANTHER" id="PTHR13194:SF18">
    <property type="entry name" value="COMPLEX I INTERMEDIATE-ASSOCIATED PROTEIN 30, MITOCHONDRIAL"/>
    <property type="match status" value="1"/>
</dbReference>
<evidence type="ECO:0000256" key="2">
    <source>
        <dbReference type="ARBA" id="ARBA00007884"/>
    </source>
</evidence>
<accession>F0ZDZ4</accession>
<name>F0ZDZ4_DICPU</name>
<evidence type="ECO:0000313" key="7">
    <source>
        <dbReference type="Proteomes" id="UP000001064"/>
    </source>
</evidence>